<evidence type="ECO:0000313" key="2">
    <source>
        <dbReference type="EMBL" id="EDM74413.1"/>
    </source>
</evidence>
<organism evidence="2 3">
    <name type="scientific">Plesiocystis pacifica SIR-1</name>
    <dbReference type="NCBI Taxonomy" id="391625"/>
    <lineage>
        <taxon>Bacteria</taxon>
        <taxon>Pseudomonadati</taxon>
        <taxon>Myxococcota</taxon>
        <taxon>Polyangia</taxon>
        <taxon>Nannocystales</taxon>
        <taxon>Nannocystaceae</taxon>
        <taxon>Plesiocystis</taxon>
    </lineage>
</organism>
<dbReference type="AlphaFoldDB" id="A6GI69"/>
<protein>
    <recommendedName>
        <fullName evidence="4">Lipoprotein</fullName>
    </recommendedName>
</protein>
<feature type="compositionally biased region" description="Acidic residues" evidence="1">
    <location>
        <begin position="91"/>
        <end position="101"/>
    </location>
</feature>
<feature type="compositionally biased region" description="Acidic residues" evidence="1">
    <location>
        <begin position="75"/>
        <end position="84"/>
    </location>
</feature>
<feature type="region of interest" description="Disordered" evidence="1">
    <location>
        <begin position="75"/>
        <end position="125"/>
    </location>
</feature>
<evidence type="ECO:0008006" key="4">
    <source>
        <dbReference type="Google" id="ProtNLM"/>
    </source>
</evidence>
<accession>A6GI69</accession>
<sequence>MSLNRAFQTLKTSLLLGGIVGFGFGCIISLEPIEPCDSGSNNKLNDEGECECLIGYDWCTDDPADLNCCDDDIGDDDTSSDDEVGTTTGDGDTDTTGDGDTDTTTGDGDTTTGDGDGGTGTLPPDDCAPEEEGFFWCTHDADMGPQGSQLFICSGGAWVEDTVTGDETCQFNGFDFSYGCVDNGVEIQFECGDGSGADCDADAAYCVDDTVISECVWGKETHTDCQYLCDTVGIEGVTYEYGECDDIDPDDVACYCCDSDDPDCPING</sequence>
<evidence type="ECO:0000313" key="3">
    <source>
        <dbReference type="Proteomes" id="UP000005801"/>
    </source>
</evidence>
<reference evidence="2 3" key="1">
    <citation type="submission" date="2007-06" db="EMBL/GenBank/DDBJ databases">
        <authorList>
            <person name="Shimkets L."/>
            <person name="Ferriera S."/>
            <person name="Johnson J."/>
            <person name="Kravitz S."/>
            <person name="Beeson K."/>
            <person name="Sutton G."/>
            <person name="Rogers Y.-H."/>
            <person name="Friedman R."/>
            <person name="Frazier M."/>
            <person name="Venter J.C."/>
        </authorList>
    </citation>
    <scope>NUCLEOTIDE SEQUENCE [LARGE SCALE GENOMIC DNA]</scope>
    <source>
        <strain evidence="2 3">SIR-1</strain>
    </source>
</reference>
<feature type="compositionally biased region" description="Low complexity" evidence="1">
    <location>
        <begin position="102"/>
        <end position="113"/>
    </location>
</feature>
<dbReference type="PROSITE" id="PS51257">
    <property type="entry name" value="PROKAR_LIPOPROTEIN"/>
    <property type="match status" value="1"/>
</dbReference>
<gene>
    <name evidence="2" type="ORF">PPSIR1_27768</name>
</gene>
<dbReference type="EMBL" id="ABCS01000131">
    <property type="protein sequence ID" value="EDM74413.1"/>
    <property type="molecule type" value="Genomic_DNA"/>
</dbReference>
<proteinExistence type="predicted"/>
<keyword evidence="3" id="KW-1185">Reference proteome</keyword>
<name>A6GI69_9BACT</name>
<dbReference type="Proteomes" id="UP000005801">
    <property type="component" value="Unassembled WGS sequence"/>
</dbReference>
<evidence type="ECO:0000256" key="1">
    <source>
        <dbReference type="SAM" id="MobiDB-lite"/>
    </source>
</evidence>
<dbReference type="RefSeq" id="WP_006976405.1">
    <property type="nucleotide sequence ID" value="NZ_ABCS01000131.1"/>
</dbReference>
<comment type="caution">
    <text evidence="2">The sequence shown here is derived from an EMBL/GenBank/DDBJ whole genome shotgun (WGS) entry which is preliminary data.</text>
</comment>